<dbReference type="AlphaFoldDB" id="A0ABD2QKE4"/>
<proteinExistence type="predicted"/>
<comment type="caution">
    <text evidence="2">The sequence shown here is derived from an EMBL/GenBank/DDBJ whole genome shotgun (WGS) entry which is preliminary data.</text>
</comment>
<name>A0ABD2QKE4_9PLAT</name>
<evidence type="ECO:0000259" key="1">
    <source>
        <dbReference type="PROSITE" id="PS51228"/>
    </source>
</evidence>
<dbReference type="InterPro" id="IPR000582">
    <property type="entry name" value="Acyl-CoA-binding_protein"/>
</dbReference>
<evidence type="ECO:0000313" key="2">
    <source>
        <dbReference type="EMBL" id="KAL3319969.1"/>
    </source>
</evidence>
<dbReference type="InterPro" id="IPR052269">
    <property type="entry name" value="Golgi-PI4KB_interaction"/>
</dbReference>
<keyword evidence="3" id="KW-1185">Reference proteome</keyword>
<sequence>MSQEKAKEELVSLLDKFCPHFDPFLEAQLILYDSQQPQSRHHQVTNNTIKSYSSNQTQVLTPQDEQIAQTSEYVHIHFYIFCERDEIKKALNDQTKEQFTKYAQEQYPGDVAKQKELISQLQERHFHQYMAYLCQIRIMTTEQKSHPKPIEPLNSLELHNHSPVKAASQSNHALTTAEKCSLPDDDCNGDVEQQGIPAPSVWTKLEHKDFIDNLKGDPESTVSIPSGEILKVCLIL</sequence>
<evidence type="ECO:0000313" key="3">
    <source>
        <dbReference type="Proteomes" id="UP001626550"/>
    </source>
</evidence>
<protein>
    <submittedName>
        <fullName evidence="2">Golgi resident protein GCP60</fullName>
    </submittedName>
</protein>
<dbReference type="Proteomes" id="UP001626550">
    <property type="component" value="Unassembled WGS sequence"/>
</dbReference>
<dbReference type="PANTHER" id="PTHR22973">
    <property type="entry name" value="LD35087P"/>
    <property type="match status" value="1"/>
</dbReference>
<dbReference type="PROSITE" id="PS51228">
    <property type="entry name" value="ACB_2"/>
    <property type="match status" value="1"/>
</dbReference>
<gene>
    <name evidence="2" type="primary">ACBD3_2</name>
    <name evidence="2" type="ORF">Ciccas_001352</name>
</gene>
<organism evidence="2 3">
    <name type="scientific">Cichlidogyrus casuarinus</name>
    <dbReference type="NCBI Taxonomy" id="1844966"/>
    <lineage>
        <taxon>Eukaryota</taxon>
        <taxon>Metazoa</taxon>
        <taxon>Spiralia</taxon>
        <taxon>Lophotrochozoa</taxon>
        <taxon>Platyhelminthes</taxon>
        <taxon>Monogenea</taxon>
        <taxon>Monopisthocotylea</taxon>
        <taxon>Dactylogyridea</taxon>
        <taxon>Ancyrocephalidae</taxon>
        <taxon>Cichlidogyrus</taxon>
    </lineage>
</organism>
<feature type="domain" description="ACB" evidence="1">
    <location>
        <begin position="1"/>
        <end position="23"/>
    </location>
</feature>
<accession>A0ABD2QKE4</accession>
<dbReference type="PANTHER" id="PTHR22973:SF12">
    <property type="entry name" value="LD35087P"/>
    <property type="match status" value="1"/>
</dbReference>
<reference evidence="2 3" key="1">
    <citation type="submission" date="2024-11" db="EMBL/GenBank/DDBJ databases">
        <title>Adaptive evolution of stress response genes in parasites aligns with host niche diversity.</title>
        <authorList>
            <person name="Hahn C."/>
            <person name="Resl P."/>
        </authorList>
    </citation>
    <scope>NUCLEOTIDE SEQUENCE [LARGE SCALE GENOMIC DNA]</scope>
    <source>
        <strain evidence="2">EGGRZ-B1_66</strain>
        <tissue evidence="2">Body</tissue>
    </source>
</reference>
<dbReference type="EMBL" id="JBJKFK010000086">
    <property type="protein sequence ID" value="KAL3319969.1"/>
    <property type="molecule type" value="Genomic_DNA"/>
</dbReference>